<dbReference type="Pfam" id="PF00196">
    <property type="entry name" value="GerE"/>
    <property type="match status" value="1"/>
</dbReference>
<dbReference type="Pfam" id="PF13458">
    <property type="entry name" value="Peripla_BP_6"/>
    <property type="match status" value="1"/>
</dbReference>
<dbReference type="Gene3D" id="3.40.50.2300">
    <property type="match status" value="2"/>
</dbReference>
<dbReference type="PANTHER" id="PTHR30483">
    <property type="entry name" value="LEUCINE-SPECIFIC-BINDING PROTEIN"/>
    <property type="match status" value="1"/>
</dbReference>
<dbReference type="InterPro" id="IPR028081">
    <property type="entry name" value="Leu-bd"/>
</dbReference>
<gene>
    <name evidence="5" type="ORF">JOE61_001716</name>
</gene>
<proteinExistence type="inferred from homology"/>
<accession>A0ABS2M9S5</accession>
<dbReference type="RefSeq" id="WP_307822887.1">
    <property type="nucleotide sequence ID" value="NZ_JACDTV010000010.1"/>
</dbReference>
<dbReference type="PROSITE" id="PS50043">
    <property type="entry name" value="HTH_LUXR_2"/>
    <property type="match status" value="1"/>
</dbReference>
<dbReference type="SUPFAM" id="SSF53822">
    <property type="entry name" value="Periplasmic binding protein-like I"/>
    <property type="match status" value="1"/>
</dbReference>
<organism evidence="5 6">
    <name type="scientific">Nocardioides salarius</name>
    <dbReference type="NCBI Taxonomy" id="374513"/>
    <lineage>
        <taxon>Bacteria</taxon>
        <taxon>Bacillati</taxon>
        <taxon>Actinomycetota</taxon>
        <taxon>Actinomycetes</taxon>
        <taxon>Propionibacteriales</taxon>
        <taxon>Nocardioidaceae</taxon>
        <taxon>Nocardioides</taxon>
    </lineage>
</organism>
<dbReference type="PANTHER" id="PTHR30483:SF6">
    <property type="entry name" value="PERIPLASMIC BINDING PROTEIN OF ABC TRANSPORTER FOR NATURAL AMINO ACIDS"/>
    <property type="match status" value="1"/>
</dbReference>
<keyword evidence="2" id="KW-0732">Signal</keyword>
<dbReference type="InterPro" id="IPR016032">
    <property type="entry name" value="Sig_transdc_resp-reg_C-effctor"/>
</dbReference>
<feature type="region of interest" description="Disordered" evidence="3">
    <location>
        <begin position="183"/>
        <end position="207"/>
    </location>
</feature>
<dbReference type="InterPro" id="IPR036388">
    <property type="entry name" value="WH-like_DNA-bd_sf"/>
</dbReference>
<dbReference type="SUPFAM" id="SSF46894">
    <property type="entry name" value="C-terminal effector domain of the bipartite response regulators"/>
    <property type="match status" value="1"/>
</dbReference>
<evidence type="ECO:0000256" key="3">
    <source>
        <dbReference type="SAM" id="MobiDB-lite"/>
    </source>
</evidence>
<dbReference type="Gene3D" id="1.10.10.10">
    <property type="entry name" value="Winged helix-like DNA-binding domain superfamily/Winged helix DNA-binding domain"/>
    <property type="match status" value="1"/>
</dbReference>
<dbReference type="CDD" id="cd06170">
    <property type="entry name" value="LuxR_C_like"/>
    <property type="match status" value="1"/>
</dbReference>
<evidence type="ECO:0000256" key="2">
    <source>
        <dbReference type="ARBA" id="ARBA00022729"/>
    </source>
</evidence>
<reference evidence="5 6" key="1">
    <citation type="submission" date="2021-01" db="EMBL/GenBank/DDBJ databases">
        <title>Sequencing the genomes of 1000 actinobacteria strains.</title>
        <authorList>
            <person name="Klenk H.-P."/>
        </authorList>
    </citation>
    <scope>NUCLEOTIDE SEQUENCE [LARGE SCALE GENOMIC DNA]</scope>
    <source>
        <strain evidence="5 6">DSM 18239</strain>
    </source>
</reference>
<dbReference type="Proteomes" id="UP000732378">
    <property type="component" value="Unassembled WGS sequence"/>
</dbReference>
<comment type="caution">
    <text evidence="5">The sequence shown here is derived from an EMBL/GenBank/DDBJ whole genome shotgun (WGS) entry which is preliminary data.</text>
</comment>
<keyword evidence="6" id="KW-1185">Reference proteome</keyword>
<sequence length="599" mass="64660">MPANARPPVPGAAVHEVVLDRHGEPASARGVSLAQGPGAWQELLELARRAGRLQGAHELSFYWRDESRRLVFATVRSAGVGGRTSLSWVEDSEPPYSLTQRELEVLTLLSGGLGNAEIAERLWASVRTVTTHVERVLGKLQVRSRAAAAVTALEESLILLPVTGGPHGFDRLLHGILSDPDATRAPASSGGLSRRGDSASAPTTRRRSVRRPILLGSAFPVTGEIAEDGEEMIRASQLAIDQVNLRGGIGGRPVELVNVDLDIKDGESIRSAFSELAGRDVDALVSGYLGDQEVAHEIAAEHGAPYLHAATLESMVRLVEHNPGRYGHIFQICPSDINYGPGFVHALTELRDSGQLPRRSRSLAIVRGRWKLGDLGIERAVAMAEAAGWELDYIADDIASAEQWAEEGRRVAARAPAAVMIGSFFTHETISFVRAFQADPAPTLLYALYAPSIPRFRVEMGPAAEGLLWATTTGTYSDQVARRFIDSYRRAWAVPPGRSHAGIAYDRVRILADAWGAADSARDFGSVSEALRQGVHRGVNGAYSFAGAGQAALAYPLATPDPSISMAHLVFQIQDNRQRIVHPAPYTESGLRLPPWWPS</sequence>
<comment type="similarity">
    <text evidence="1">Belongs to the leucine-binding protein family.</text>
</comment>
<evidence type="ECO:0000313" key="6">
    <source>
        <dbReference type="Proteomes" id="UP000732378"/>
    </source>
</evidence>
<dbReference type="PRINTS" id="PR00038">
    <property type="entry name" value="HTHLUXR"/>
</dbReference>
<protein>
    <submittedName>
        <fullName evidence="5">Branched-chain amino acid transport system substrate-binding protein</fullName>
    </submittedName>
</protein>
<dbReference type="SMART" id="SM00421">
    <property type="entry name" value="HTH_LUXR"/>
    <property type="match status" value="1"/>
</dbReference>
<feature type="domain" description="HTH luxR-type" evidence="4">
    <location>
        <begin position="91"/>
        <end position="156"/>
    </location>
</feature>
<evidence type="ECO:0000313" key="5">
    <source>
        <dbReference type="EMBL" id="MBM7507902.1"/>
    </source>
</evidence>
<dbReference type="InterPro" id="IPR028082">
    <property type="entry name" value="Peripla_BP_I"/>
</dbReference>
<evidence type="ECO:0000256" key="1">
    <source>
        <dbReference type="ARBA" id="ARBA00010062"/>
    </source>
</evidence>
<dbReference type="InterPro" id="IPR000792">
    <property type="entry name" value="Tscrpt_reg_LuxR_C"/>
</dbReference>
<name>A0ABS2M9S5_9ACTN</name>
<dbReference type="EMBL" id="JAFBBZ010000001">
    <property type="protein sequence ID" value="MBM7507902.1"/>
    <property type="molecule type" value="Genomic_DNA"/>
</dbReference>
<evidence type="ECO:0000259" key="4">
    <source>
        <dbReference type="PROSITE" id="PS50043"/>
    </source>
</evidence>
<dbReference type="InterPro" id="IPR051010">
    <property type="entry name" value="BCAA_transport"/>
</dbReference>